<dbReference type="PROSITE" id="PS51257">
    <property type="entry name" value="PROKAR_LIPOPROTEIN"/>
    <property type="match status" value="1"/>
</dbReference>
<name>A0A177EH03_9MICR</name>
<sequence length="438" mass="49639">MMKSNPVRLFRTVCKKALLCPMLWVSVFCVIVGCSMDHPLPEYIVSPYTEQTIAFFEKCGSERFPNQLETIQIGEERHILKKQRQLMYIDFYTYTLESVPDQLTQGIEFNKLSISTTAPELTRINPAVLEKILRIFGTINAETLEFHNRVTIASSDDLVQPFERSLARHNDSEAAAPLTRCVLNVKNLSVFSNTVLPIKQFQERVDLSQCQINLTLAGELELDSLEVLDGFNARSIEILTLFSFKRLDSLDCKLFREGPLPSDLRIWSNSKITPMISEEVARNMLANMWVSLRIPVEVWVELMKPSEQPKLLTAEYLTILFCSGSIIPAPVVGMSRATVGFLLIELANEHNLPTSVELEQIFDWISTGFNGLIILTIEPQQASPGLRDFVRNNKFEITTIPTLKSIVVSGIECMHNTKPTWIKHNMPISQVLNALYQG</sequence>
<evidence type="ECO:0000313" key="1">
    <source>
        <dbReference type="EMBL" id="OAG30269.1"/>
    </source>
</evidence>
<reference evidence="1 2" key="1">
    <citation type="submission" date="2016-02" db="EMBL/GenBank/DDBJ databases">
        <title>Discovery of a natural microsporidian pathogen with a broad tissue tropism in Caenorhabditis elegans.</title>
        <authorList>
            <person name="Luallen R.J."/>
            <person name="Reinke A.W."/>
            <person name="Tong L."/>
            <person name="Botts M.R."/>
            <person name="Felix M.-A."/>
            <person name="Troemel E.R."/>
        </authorList>
    </citation>
    <scope>NUCLEOTIDE SEQUENCE [LARGE SCALE GENOMIC DNA]</scope>
    <source>
        <strain evidence="1 2">JUm2807</strain>
    </source>
</reference>
<proteinExistence type="predicted"/>
<evidence type="ECO:0008006" key="3">
    <source>
        <dbReference type="Google" id="ProtNLM"/>
    </source>
</evidence>
<dbReference type="VEuPathDB" id="MicrosporidiaDB:NEDG_02245"/>
<dbReference type="GeneID" id="93648595"/>
<gene>
    <name evidence="1" type="ORF">NEDG_02245</name>
</gene>
<keyword evidence="2" id="KW-1185">Reference proteome</keyword>
<dbReference type="RefSeq" id="XP_067544670.1">
    <property type="nucleotide sequence ID" value="XM_067689663.1"/>
</dbReference>
<dbReference type="EMBL" id="LTDL01000034">
    <property type="protein sequence ID" value="OAG30269.1"/>
    <property type="molecule type" value="Genomic_DNA"/>
</dbReference>
<protein>
    <recommendedName>
        <fullName evidence="3">Lipoprotein</fullName>
    </recommendedName>
</protein>
<dbReference type="Proteomes" id="UP000185944">
    <property type="component" value="Unassembled WGS sequence"/>
</dbReference>
<evidence type="ECO:0000313" key="2">
    <source>
        <dbReference type="Proteomes" id="UP000185944"/>
    </source>
</evidence>
<organism evidence="1 2">
    <name type="scientific">Nematocida displodere</name>
    <dbReference type="NCBI Taxonomy" id="1805483"/>
    <lineage>
        <taxon>Eukaryota</taxon>
        <taxon>Fungi</taxon>
        <taxon>Fungi incertae sedis</taxon>
        <taxon>Microsporidia</taxon>
        <taxon>Nematocida</taxon>
    </lineage>
</organism>
<comment type="caution">
    <text evidence="1">The sequence shown here is derived from an EMBL/GenBank/DDBJ whole genome shotgun (WGS) entry which is preliminary data.</text>
</comment>
<dbReference type="AlphaFoldDB" id="A0A177EH03"/>
<accession>A0A177EH03</accession>